<keyword evidence="2" id="KW-1185">Reference proteome</keyword>
<evidence type="ECO:0008006" key="3">
    <source>
        <dbReference type="Google" id="ProtNLM"/>
    </source>
</evidence>
<dbReference type="RefSeq" id="WP_091142160.1">
    <property type="nucleotide sequence ID" value="NZ_FMVF01000007.1"/>
</dbReference>
<dbReference type="STRING" id="490189.SAMN02927903_01838"/>
<organism evidence="1 2">
    <name type="scientific">Flavobacterium caeni</name>
    <dbReference type="NCBI Taxonomy" id="490189"/>
    <lineage>
        <taxon>Bacteria</taxon>
        <taxon>Pseudomonadati</taxon>
        <taxon>Bacteroidota</taxon>
        <taxon>Flavobacteriia</taxon>
        <taxon>Flavobacteriales</taxon>
        <taxon>Flavobacteriaceae</taxon>
        <taxon>Flavobacterium</taxon>
    </lineage>
</organism>
<evidence type="ECO:0000313" key="1">
    <source>
        <dbReference type="EMBL" id="SCY60864.1"/>
    </source>
</evidence>
<proteinExistence type="predicted"/>
<evidence type="ECO:0000313" key="2">
    <source>
        <dbReference type="Proteomes" id="UP000199354"/>
    </source>
</evidence>
<reference evidence="1 2" key="1">
    <citation type="submission" date="2016-10" db="EMBL/GenBank/DDBJ databases">
        <authorList>
            <person name="de Groot N.N."/>
        </authorList>
    </citation>
    <scope>NUCLEOTIDE SEQUENCE [LARGE SCALE GENOMIC DNA]</scope>
    <source>
        <strain evidence="1 2">CGMCC 1.7031</strain>
    </source>
</reference>
<name>A0A1G5HAU7_9FLAO</name>
<protein>
    <recommendedName>
        <fullName evidence="3">Ig-like domain-containing protein</fullName>
    </recommendedName>
</protein>
<dbReference type="EMBL" id="FMVF01000007">
    <property type="protein sequence ID" value="SCY60864.1"/>
    <property type="molecule type" value="Genomic_DNA"/>
</dbReference>
<accession>A0A1G5HAU7</accession>
<sequence length="1111" mass="117211">MKSVLQLIFKALGVALLLMGNPLKAQIAVWNYEPQQGALASPTANIGTGSSNVVNLGGGAIGLMLRTGMAGTGCGTQNGANAWALEGFDPGSVNEGNGVQFNASTATYGNIIVTWDQRWSNTAANTLRLQYTTNGSTWNNFTMTTGNTSFCNGSINANGCFETNTVGEQYRRISVNLSALTAVNNNPNFGVRIVAAHYQSTGQFRQCLSPGSVANPAGTWRFDNVTISGTLMPGPNPSVMSGTTATCAGTPVNIRVNITGGASPYTLVYTDGTSNFAVNNYISNTNISVNPGSTRTYSIVSVTDANGIAGTGNSGNAVITVHPLPTVSANNITTCATGAVTLTGGSPAGGTYSIPNPYSGPTTTFTYTYTNANGCPQTSAVRTFTRNTAPLITTQPSTATQTVCQGAPFGVVSIVASGSGTLTYQWYSNTTNSTTGGTPLTSAAHQANGSRTATYLPFSTTIGTLYYYVVVTNSCTSVKSVNATGAFVVTPPTVAGTVTDNQIICAGSTPGDLTLSGQSGLVVRWQKALDAGFTTGVQGIASTSTTLTGALMGTITQTTYFRAFVQNSGCSELPTAPVEVEIKSTTWNGTWTDGPPDASVTAIFAADYLSAGDLEACSATILAGNVVFDTDHTLTLQDGLYVTGGTMTFENNASLVQINDVANTGNIQYKRNTTPVLRYDYTYWSSPVEMQILASFSPLTLSDKYFWWNPTIYNWELITTPGITPMEVGKGYIIRAPQTFAIASTDIFEGVFTGVPNNGDYPVSITVTGANNLNLLGNPYPSALDADAFMSDPDNGAAIGTGTSIYLWTHNSPILNYEYAANDYATYNYTGGTGTAAAVATGINNNIPNGYIAAGQGFMVKGLASGSAIFKNSMRVGGSNGQFFRTQTRQKERVWLELKNANGAYKQALVGYIENATDGIDAGFDAELIEAGNPVAFYSLIDQTKLTIQGRALPFDASHRIPMGYRTNVAGNFKIDLAQFDEAFADREIYVEDLLLGIVHNLKQGAYGFATQVGTFDTRFVLRFTDVALGTVKQTSKDGLVVYTQADQVLVHSGPQKIQDVKVFDVRGRLLAGKDRVNATQTAIDLPAARQVLLVQVTTESGEIAHRKIVH</sequence>
<dbReference type="AlphaFoldDB" id="A0A1G5HAU7"/>
<dbReference type="Proteomes" id="UP000199354">
    <property type="component" value="Unassembled WGS sequence"/>
</dbReference>
<gene>
    <name evidence="1" type="ORF">SAMN02927903_01838</name>
</gene>
<dbReference type="OrthoDB" id="1652165at2"/>